<dbReference type="InterPro" id="IPR051940">
    <property type="entry name" value="Chitin_bind-dev_reg"/>
</dbReference>
<evidence type="ECO:0000256" key="1">
    <source>
        <dbReference type="ARBA" id="ARBA00022669"/>
    </source>
</evidence>
<comment type="caution">
    <text evidence="7">The sequence shown here is derived from an EMBL/GenBank/DDBJ whole genome shotgun (WGS) entry which is preliminary data.</text>
</comment>
<dbReference type="InterPro" id="IPR036508">
    <property type="entry name" value="Chitin-bd_dom_sf"/>
</dbReference>
<gene>
    <name evidence="7" type="ORF">LSH36_12g23021</name>
</gene>
<evidence type="ECO:0000256" key="5">
    <source>
        <dbReference type="ARBA" id="ARBA00023180"/>
    </source>
</evidence>
<evidence type="ECO:0000313" key="7">
    <source>
        <dbReference type="EMBL" id="KAK2169164.1"/>
    </source>
</evidence>
<protein>
    <recommendedName>
        <fullName evidence="6">Chitin-binding type-2 domain-containing protein</fullName>
    </recommendedName>
</protein>
<dbReference type="GO" id="GO:0005576">
    <property type="term" value="C:extracellular region"/>
    <property type="evidence" value="ECO:0007669"/>
    <property type="project" value="InterPro"/>
</dbReference>
<dbReference type="SMART" id="SM00494">
    <property type="entry name" value="ChtBD2"/>
    <property type="match status" value="1"/>
</dbReference>
<keyword evidence="1" id="KW-0147">Chitin-binding</keyword>
<keyword evidence="4" id="KW-1015">Disulfide bond</keyword>
<keyword evidence="2" id="KW-0732">Signal</keyword>
<keyword evidence="3" id="KW-0677">Repeat</keyword>
<dbReference type="GO" id="GO:0008061">
    <property type="term" value="F:chitin binding"/>
    <property type="evidence" value="ECO:0007669"/>
    <property type="project" value="UniProtKB-KW"/>
</dbReference>
<accession>A0AAD9NJ77</accession>
<evidence type="ECO:0000313" key="8">
    <source>
        <dbReference type="Proteomes" id="UP001208570"/>
    </source>
</evidence>
<evidence type="ECO:0000256" key="2">
    <source>
        <dbReference type="ARBA" id="ARBA00022729"/>
    </source>
</evidence>
<dbReference type="Proteomes" id="UP001208570">
    <property type="component" value="Unassembled WGS sequence"/>
</dbReference>
<reference evidence="7" key="1">
    <citation type="journal article" date="2023" name="Mol. Biol. Evol.">
        <title>Third-Generation Sequencing Reveals the Adaptive Role of the Epigenome in Three Deep-Sea Polychaetes.</title>
        <authorList>
            <person name="Perez M."/>
            <person name="Aroh O."/>
            <person name="Sun Y."/>
            <person name="Lan Y."/>
            <person name="Juniper S.K."/>
            <person name="Young C.R."/>
            <person name="Angers B."/>
            <person name="Qian P.Y."/>
        </authorList>
    </citation>
    <scope>NUCLEOTIDE SEQUENCE</scope>
    <source>
        <strain evidence="7">P08H-3</strain>
    </source>
</reference>
<evidence type="ECO:0000256" key="3">
    <source>
        <dbReference type="ARBA" id="ARBA00022737"/>
    </source>
</evidence>
<dbReference type="InterPro" id="IPR002557">
    <property type="entry name" value="Chitin-bd_dom"/>
</dbReference>
<evidence type="ECO:0000256" key="4">
    <source>
        <dbReference type="ARBA" id="ARBA00023157"/>
    </source>
</evidence>
<dbReference type="PANTHER" id="PTHR23301">
    <property type="entry name" value="CHITIN BINDING PERITROPHIN-A"/>
    <property type="match status" value="1"/>
</dbReference>
<dbReference type="Pfam" id="PF01607">
    <property type="entry name" value="CBM_14"/>
    <property type="match status" value="1"/>
</dbReference>
<keyword evidence="5" id="KW-0325">Glycoprotein</keyword>
<proteinExistence type="predicted"/>
<feature type="domain" description="Chitin-binding type-2" evidence="6">
    <location>
        <begin position="61"/>
        <end position="121"/>
    </location>
</feature>
<dbReference type="EMBL" id="JAODUP010000012">
    <property type="protein sequence ID" value="KAK2169164.1"/>
    <property type="molecule type" value="Genomic_DNA"/>
</dbReference>
<evidence type="ECO:0000259" key="6">
    <source>
        <dbReference type="PROSITE" id="PS50940"/>
    </source>
</evidence>
<dbReference type="PROSITE" id="PS50940">
    <property type="entry name" value="CHIT_BIND_II"/>
    <property type="match status" value="1"/>
</dbReference>
<dbReference type="AlphaFoldDB" id="A0AAD9NJ77"/>
<keyword evidence="8" id="KW-1185">Reference proteome</keyword>
<dbReference type="SUPFAM" id="SSF57625">
    <property type="entry name" value="Invertebrate chitin-binding proteins"/>
    <property type="match status" value="1"/>
</dbReference>
<dbReference type="Gene3D" id="2.170.140.10">
    <property type="entry name" value="Chitin binding domain"/>
    <property type="match status" value="1"/>
</dbReference>
<organism evidence="7 8">
    <name type="scientific">Paralvinella palmiformis</name>
    <dbReference type="NCBI Taxonomy" id="53620"/>
    <lineage>
        <taxon>Eukaryota</taxon>
        <taxon>Metazoa</taxon>
        <taxon>Spiralia</taxon>
        <taxon>Lophotrochozoa</taxon>
        <taxon>Annelida</taxon>
        <taxon>Polychaeta</taxon>
        <taxon>Sedentaria</taxon>
        <taxon>Canalipalpata</taxon>
        <taxon>Terebellida</taxon>
        <taxon>Terebelliformia</taxon>
        <taxon>Alvinellidae</taxon>
        <taxon>Paralvinella</taxon>
    </lineage>
</organism>
<sequence length="150" mass="16433">MSTRATTGNGLVDVTTKCHNIIAGIWYLIENLSLDIRFLAKSCHKSGYNGPEDAPPPCGDLEDCSLLSDGSYPDMATNCTLYFTCLDGNDLGLQPCNTGTVFDVEDQICDWPENVKEPCGTIPTNNDAGAKRLLKYILHQLRKILFSVTI</sequence>
<name>A0AAD9NJ77_9ANNE</name>
<dbReference type="PANTHER" id="PTHR23301:SF0">
    <property type="entry name" value="CHITIN-BINDING TYPE-2 DOMAIN-CONTAINING PROTEIN-RELATED"/>
    <property type="match status" value="1"/>
</dbReference>